<dbReference type="RefSeq" id="WP_168036433.1">
    <property type="nucleotide sequence ID" value="NZ_JAATJH010000002.1"/>
</dbReference>
<dbReference type="InterPro" id="IPR041635">
    <property type="entry name" value="Type_ISP_LLaBIII_C"/>
</dbReference>
<gene>
    <name evidence="2" type="ORF">GGR27_001139</name>
</gene>
<proteinExistence type="predicted"/>
<keyword evidence="3" id="KW-1185">Reference proteome</keyword>
<reference evidence="2 3" key="1">
    <citation type="submission" date="2020-03" db="EMBL/GenBank/DDBJ databases">
        <title>Genomic Encyclopedia of Type Strains, Phase IV (KMG-IV): sequencing the most valuable type-strain genomes for metagenomic binning, comparative biology and taxonomic classification.</title>
        <authorList>
            <person name="Goeker M."/>
        </authorList>
    </citation>
    <scope>NUCLEOTIDE SEQUENCE [LARGE SCALE GENOMIC DNA]</scope>
    <source>
        <strain evidence="2 3">DSM 105096</strain>
    </source>
</reference>
<protein>
    <recommendedName>
        <fullName evidence="1">Type ISP restriction-modification enzyme LLaBIII C-terminal specificity domain-containing protein</fullName>
    </recommendedName>
</protein>
<evidence type="ECO:0000259" key="1">
    <source>
        <dbReference type="Pfam" id="PF18135"/>
    </source>
</evidence>
<name>A0ABX0X9E9_9BACT</name>
<feature type="domain" description="Type ISP restriction-modification enzyme LLaBIII C-terminal specificity" evidence="1">
    <location>
        <begin position="6"/>
        <end position="46"/>
    </location>
</feature>
<dbReference type="EMBL" id="JAATJH010000002">
    <property type="protein sequence ID" value="NJC25640.1"/>
    <property type="molecule type" value="Genomic_DNA"/>
</dbReference>
<accession>A0ABX0X9E9</accession>
<organism evidence="2 3">
    <name type="scientific">Neolewinella antarctica</name>
    <dbReference type="NCBI Taxonomy" id="442734"/>
    <lineage>
        <taxon>Bacteria</taxon>
        <taxon>Pseudomonadati</taxon>
        <taxon>Bacteroidota</taxon>
        <taxon>Saprospiria</taxon>
        <taxon>Saprospirales</taxon>
        <taxon>Lewinellaceae</taxon>
        <taxon>Neolewinella</taxon>
    </lineage>
</organism>
<sequence length="99" mass="11494">MIFSYFHPRDTFDYIHAMLHNPGCRESYAEFLKVDLPYVPYFTDTRVLLKVRRVVGVMDRSVSSVRCNGVLVRGRYLFFGVNPLTDLVSQKLNSLYPAN</sequence>
<evidence type="ECO:0000313" key="3">
    <source>
        <dbReference type="Proteomes" id="UP000770785"/>
    </source>
</evidence>
<comment type="caution">
    <text evidence="2">The sequence shown here is derived from an EMBL/GenBank/DDBJ whole genome shotgun (WGS) entry which is preliminary data.</text>
</comment>
<evidence type="ECO:0000313" key="2">
    <source>
        <dbReference type="EMBL" id="NJC25640.1"/>
    </source>
</evidence>
<dbReference type="Proteomes" id="UP000770785">
    <property type="component" value="Unassembled WGS sequence"/>
</dbReference>
<dbReference type="Pfam" id="PF18135">
    <property type="entry name" value="Type_ISP_C"/>
    <property type="match status" value="1"/>
</dbReference>